<sequence length="55" mass="6068">METTLKKQIKFGKSNILQTSKKITTVKSAYEYASPYLTQSKVCSICGTSSDVISM</sequence>
<proteinExistence type="predicted"/>
<accession>A0A9E7D2B4</accession>
<organism evidence="1 2">
    <name type="scientific">Abyssalbus ytuae</name>
    <dbReference type="NCBI Taxonomy" id="2926907"/>
    <lineage>
        <taxon>Bacteria</taxon>
        <taxon>Pseudomonadati</taxon>
        <taxon>Bacteroidota</taxon>
        <taxon>Flavobacteriia</taxon>
        <taxon>Flavobacteriales</taxon>
        <taxon>Flavobacteriaceae</taxon>
        <taxon>Abyssalbus</taxon>
    </lineage>
</organism>
<evidence type="ECO:0000313" key="2">
    <source>
        <dbReference type="Proteomes" id="UP000831290"/>
    </source>
</evidence>
<dbReference type="KEGG" id="fbm:MQE35_12265"/>
<dbReference type="Proteomes" id="UP000831290">
    <property type="component" value="Chromosome"/>
</dbReference>
<protein>
    <submittedName>
        <fullName evidence="1">Uncharacterized protein</fullName>
    </submittedName>
</protein>
<gene>
    <name evidence="1" type="ORF">MQE35_12265</name>
</gene>
<keyword evidence="2" id="KW-1185">Reference proteome</keyword>
<reference evidence="1" key="1">
    <citation type="submission" date="2022-03" db="EMBL/GenBank/DDBJ databases">
        <title>Description of Abyssus ytuae gen. nov., sp. nov., a novel member of the family Flavobacteriaceae isolated from the sediment of Mariana Trench.</title>
        <authorList>
            <person name="Zhang J."/>
            <person name="Xu X."/>
        </authorList>
    </citation>
    <scope>NUCLEOTIDE SEQUENCE</scope>
    <source>
        <strain evidence="1">MT3330</strain>
    </source>
</reference>
<evidence type="ECO:0000313" key="1">
    <source>
        <dbReference type="EMBL" id="UOB16509.1"/>
    </source>
</evidence>
<dbReference type="EMBL" id="CP094358">
    <property type="protein sequence ID" value="UOB16509.1"/>
    <property type="molecule type" value="Genomic_DNA"/>
</dbReference>
<dbReference type="RefSeq" id="WP_255841711.1">
    <property type="nucleotide sequence ID" value="NZ_CP094358.1"/>
</dbReference>
<dbReference type="AlphaFoldDB" id="A0A9E7D2B4"/>
<name>A0A9E7D2B4_9FLAO</name>